<evidence type="ECO:0000256" key="5">
    <source>
        <dbReference type="SAM" id="MobiDB-lite"/>
    </source>
</evidence>
<evidence type="ECO:0000256" key="4">
    <source>
        <dbReference type="PROSITE-ProRule" id="PRU01363"/>
    </source>
</evidence>
<dbReference type="InterPro" id="IPR032088">
    <property type="entry name" value="SAT"/>
</dbReference>
<dbReference type="Gene3D" id="1.10.1200.10">
    <property type="entry name" value="ACP-like"/>
    <property type="match status" value="1"/>
</dbReference>
<dbReference type="InterPro" id="IPR049900">
    <property type="entry name" value="PKS_mFAS_DH"/>
</dbReference>
<evidence type="ECO:0000256" key="2">
    <source>
        <dbReference type="ARBA" id="ARBA00022553"/>
    </source>
</evidence>
<evidence type="ECO:0000313" key="9">
    <source>
        <dbReference type="EMBL" id="OKL62666.1"/>
    </source>
</evidence>
<dbReference type="InterPro" id="IPR030918">
    <property type="entry name" value="PT_fungal_PKS"/>
</dbReference>
<feature type="domain" description="Carrier" evidence="6">
    <location>
        <begin position="1705"/>
        <end position="1782"/>
    </location>
</feature>
<feature type="compositionally biased region" description="Basic and acidic residues" evidence="5">
    <location>
        <begin position="1655"/>
        <end position="1668"/>
    </location>
</feature>
<dbReference type="Pfam" id="PF16073">
    <property type="entry name" value="SAT"/>
    <property type="match status" value="1"/>
</dbReference>
<feature type="active site" description="Proton donor; for dehydratase activity" evidence="4">
    <location>
        <position position="1537"/>
    </location>
</feature>
<evidence type="ECO:0000256" key="3">
    <source>
        <dbReference type="ARBA" id="ARBA00022679"/>
    </source>
</evidence>
<dbReference type="InterPro" id="IPR014031">
    <property type="entry name" value="Ketoacyl_synth_C"/>
</dbReference>
<dbReference type="Pfam" id="PF22621">
    <property type="entry name" value="CurL-like_PKS_C"/>
    <property type="match status" value="1"/>
</dbReference>
<dbReference type="InterPro" id="IPR014043">
    <property type="entry name" value="Acyl_transferase_dom"/>
</dbReference>
<dbReference type="InterPro" id="IPR001227">
    <property type="entry name" value="Ac_transferase_dom_sf"/>
</dbReference>
<keyword evidence="2" id="KW-0597">Phosphoprotein</keyword>
<dbReference type="InterPro" id="IPR036736">
    <property type="entry name" value="ACP-like_sf"/>
</dbReference>
<dbReference type="SUPFAM" id="SSF53901">
    <property type="entry name" value="Thiolase-like"/>
    <property type="match status" value="1"/>
</dbReference>
<feature type="domain" description="Ketosynthase family 3 (KS3)" evidence="7">
    <location>
        <begin position="404"/>
        <end position="834"/>
    </location>
</feature>
<dbReference type="RefSeq" id="XP_020122787.1">
    <property type="nucleotide sequence ID" value="XM_020261247.1"/>
</dbReference>
<dbReference type="Gene3D" id="3.30.70.3290">
    <property type="match status" value="1"/>
</dbReference>
<dbReference type="Pfam" id="PF00698">
    <property type="entry name" value="Acyl_transf_1"/>
    <property type="match status" value="1"/>
</dbReference>
<dbReference type="CDD" id="cd00833">
    <property type="entry name" value="PKS"/>
    <property type="match status" value="1"/>
</dbReference>
<feature type="region of interest" description="N-terminal hotdog fold" evidence="4">
    <location>
        <begin position="1316"/>
        <end position="1452"/>
    </location>
</feature>
<dbReference type="PANTHER" id="PTHR43775:SF37">
    <property type="entry name" value="SI:DKEY-61P9.11"/>
    <property type="match status" value="1"/>
</dbReference>
<feature type="domain" description="PKS/mFAS DH" evidence="8">
    <location>
        <begin position="1316"/>
        <end position="1625"/>
    </location>
</feature>
<dbReference type="InterPro" id="IPR009081">
    <property type="entry name" value="PP-bd_ACP"/>
</dbReference>
<dbReference type="FunFam" id="3.10.129.110:FF:000001">
    <property type="entry name" value="Sterigmatocystin biosynthesis polyketide synthase"/>
    <property type="match status" value="1"/>
</dbReference>
<dbReference type="OrthoDB" id="329835at2759"/>
<evidence type="ECO:0000259" key="7">
    <source>
        <dbReference type="PROSITE" id="PS52004"/>
    </source>
</evidence>
<name>A0A1Q5Q9R2_TALAT</name>
<keyword evidence="1" id="KW-0596">Phosphopantetheine</keyword>
<dbReference type="GO" id="GO:0004312">
    <property type="term" value="F:fatty acid synthase activity"/>
    <property type="evidence" value="ECO:0007669"/>
    <property type="project" value="TreeGrafter"/>
</dbReference>
<dbReference type="NCBIfam" id="TIGR04532">
    <property type="entry name" value="PT_fungal_PKS"/>
    <property type="match status" value="1"/>
</dbReference>
<accession>A0A1Q5Q9R2</accession>
<dbReference type="Pfam" id="PF00550">
    <property type="entry name" value="PP-binding"/>
    <property type="match status" value="1"/>
</dbReference>
<dbReference type="PANTHER" id="PTHR43775">
    <property type="entry name" value="FATTY ACID SYNTHASE"/>
    <property type="match status" value="1"/>
</dbReference>
<protein>
    <submittedName>
        <fullName evidence="9">Uncharacterized protein</fullName>
    </submittedName>
</protein>
<dbReference type="GO" id="GO:0044550">
    <property type="term" value="P:secondary metabolite biosynthetic process"/>
    <property type="evidence" value="ECO:0007669"/>
    <property type="project" value="TreeGrafter"/>
</dbReference>
<dbReference type="InterPro" id="IPR014030">
    <property type="entry name" value="Ketoacyl_synth_N"/>
</dbReference>
<feature type="active site" description="Proton acceptor; for dehydratase activity" evidence="4">
    <location>
        <position position="1348"/>
    </location>
</feature>
<keyword evidence="10" id="KW-1185">Reference proteome</keyword>
<dbReference type="Pfam" id="PF02801">
    <property type="entry name" value="Ketoacyl-synt_C"/>
    <property type="match status" value="1"/>
</dbReference>
<dbReference type="SUPFAM" id="SSF47336">
    <property type="entry name" value="ACP-like"/>
    <property type="match status" value="1"/>
</dbReference>
<dbReference type="STRING" id="1441469.A0A1Q5Q9R2"/>
<evidence type="ECO:0000313" key="10">
    <source>
        <dbReference type="Proteomes" id="UP000214365"/>
    </source>
</evidence>
<dbReference type="InterPro" id="IPR042104">
    <property type="entry name" value="PKS_dehydratase_sf"/>
</dbReference>
<reference evidence="9 10" key="1">
    <citation type="submission" date="2015-06" db="EMBL/GenBank/DDBJ databases">
        <title>Talaromyces atroroseus IBT 11181 draft genome.</title>
        <authorList>
            <person name="Rasmussen K.B."/>
            <person name="Rasmussen S."/>
            <person name="Petersen B."/>
            <person name="Sicheritz-Ponten T."/>
            <person name="Mortensen U.H."/>
            <person name="Thrane U."/>
        </authorList>
    </citation>
    <scope>NUCLEOTIDE SEQUENCE [LARGE SCALE GENOMIC DNA]</scope>
    <source>
        <strain evidence="9 10">IBT 11181</strain>
    </source>
</reference>
<dbReference type="InterPro" id="IPR016039">
    <property type="entry name" value="Thiolase-like"/>
</dbReference>
<dbReference type="PROSITE" id="PS52019">
    <property type="entry name" value="PKS_MFAS_DH"/>
    <property type="match status" value="1"/>
</dbReference>
<dbReference type="InterPro" id="IPR020841">
    <property type="entry name" value="PKS_Beta-ketoAc_synthase_dom"/>
</dbReference>
<dbReference type="PROSITE" id="PS50075">
    <property type="entry name" value="CARRIER"/>
    <property type="match status" value="1"/>
</dbReference>
<gene>
    <name evidence="9" type="ORF">UA08_01172</name>
</gene>
<keyword evidence="3" id="KW-0808">Transferase</keyword>
<dbReference type="PROSITE" id="PS52004">
    <property type="entry name" value="KS3_2"/>
    <property type="match status" value="1"/>
</dbReference>
<comment type="caution">
    <text evidence="9">The sequence shown here is derived from an EMBL/GenBank/DDBJ whole genome shotgun (WGS) entry which is preliminary data.</text>
</comment>
<dbReference type="EMBL" id="LFMY01000002">
    <property type="protein sequence ID" value="OKL62666.1"/>
    <property type="molecule type" value="Genomic_DNA"/>
</dbReference>
<dbReference type="Proteomes" id="UP000214365">
    <property type="component" value="Unassembled WGS sequence"/>
</dbReference>
<dbReference type="GO" id="GO:0006633">
    <property type="term" value="P:fatty acid biosynthetic process"/>
    <property type="evidence" value="ECO:0007669"/>
    <property type="project" value="TreeGrafter"/>
</dbReference>
<dbReference type="SUPFAM" id="SSF52151">
    <property type="entry name" value="FabD/lysophospholipase-like"/>
    <property type="match status" value="1"/>
</dbReference>
<organism evidence="9 10">
    <name type="scientific">Talaromyces atroroseus</name>
    <dbReference type="NCBI Taxonomy" id="1441469"/>
    <lineage>
        <taxon>Eukaryota</taxon>
        <taxon>Fungi</taxon>
        <taxon>Dikarya</taxon>
        <taxon>Ascomycota</taxon>
        <taxon>Pezizomycotina</taxon>
        <taxon>Eurotiomycetes</taxon>
        <taxon>Eurotiomycetidae</taxon>
        <taxon>Eurotiales</taxon>
        <taxon>Trichocomaceae</taxon>
        <taxon>Talaromyces</taxon>
        <taxon>Talaromyces sect. Trachyspermi</taxon>
    </lineage>
</organism>
<evidence type="ECO:0000259" key="8">
    <source>
        <dbReference type="PROSITE" id="PS52019"/>
    </source>
</evidence>
<feature type="region of interest" description="Disordered" evidence="5">
    <location>
        <begin position="1635"/>
        <end position="1711"/>
    </location>
</feature>
<dbReference type="Gene3D" id="3.10.129.110">
    <property type="entry name" value="Polyketide synthase dehydratase"/>
    <property type="match status" value="1"/>
</dbReference>
<feature type="region of interest" description="C-terminal hotdog fold" evidence="4">
    <location>
        <begin position="1479"/>
        <end position="1625"/>
    </location>
</feature>
<sequence length="1782" mass="195735">MDSGPSSTPSSFAMLDAERLKVYHFPNEHPVDDVTRTALLLRRRSKNTDHLFLRLFLEDATVTLRQELCQLPEHLRATLPPFENILDLANVPGLRKLPLGTILESLMVLVIQLGLIIGHYDENASEYKFSKFDSCFTGIGPGLMVGAALAASPELSGLPSAGAEVIRMAARLEILTREVADNLEAVEPGEASASWAILINGLDVETVKKEVDVFNTEKQIPPLARIFISSESAHNILVSGPPSHLRNLFRFSEKLRYSRFFSMPIYGGPCHAPHIYNDSHVQRVIGNIRPSVTKRAINLVPFISMGTGEPYQAVTPRELFECVLTEILTGTVRWSKVVQYAVERIHSVSTVEMQLHTLHSYHATQELVAAMESNCSSCAVKSFSLQDWISQGGDNCARPIGTADCKIAIIGMSCRFPGGANDADLYWELLAEGRDVHRKIPPDRYDVDSHTDPSGARRNTSLTPFGCFIEEPGLFDAGFFNMSPREAAGCDPMHRLALVTAYEALEQSGYSYNRTPSTNQQRVATFYGQASDDYREVNAGQEVDTYYIPGGCRAFAPGRINYFFKFSGPSFDCDTACSSSLATIQIACTSLENGDSDMIVAGGLNVLTNSDGFAGLSRGHFLSKSGGCKTWDVNADGYCRADGVGSIVMKRLTDAEADNDNILGIICASATNHSANAISITHPHAPTQADLYRLVLGRAGLDAEDVDFVEFHGTGTQAGDATEMESVTTVFAPAHPRRKRPLAIGAVKGNVGHGEAAAGIMAFIKTLLVFKHNLIPPHVGVKTALNPAFPDLEKLNIKIPWEGVPWERSPDRKRYAIVNNFSAAGGNTTLVVEEPPLRSPPEPDTRAAGVVTITAKSKKSFRSNIERLIEYISAHPDISLADLSYTTTARRMHHNHRIATSSKTLSQVQNELQAYLPAAERQRPIPSTPPSVAYVFSGQGTIHSGMARELFEQHSGFRLQILQLDAMCKQHGFPSFVPLITDQENKMFAPIVNHLTLVAIGIALVRLLDTLGIRPSAVLGASLGEYAALYAAGVLSASDTLLLAGRRAILLQEKCAMDTHAMCAIRGTAEEISENAGGFKYGIACYNGRRETCISSTVGEVARIRRHLEAAGYQCHQLNVPFAFHSPQMDPVLDEFERTAEAAVYKAPTVPVISSLLGDCVFDNKTINANYMRRATRETVQFIPAVDRAWEDGILDPKTILLEIGPQPTFVQFIKNAIPEISTIAPTLRRGEDNFVTLAGSLSILYNSGIEINWNEWHRPFQNQLRLLDNLPAYSWNDKNYWIQYEGDWMLSKNLVPTQSLAPAAVPSTLRTSLVHQVLEEEISEETVYLVVRSDVMRPEFLEAANGHRMNGHGVVTSSIHADVGFTLGKHLWSRIRPGKKCPGMNMRDLHVLQGLIVRKNKAVPQQIEIVATANFKEKLAVKLQWYNVDPETGDLDEGFASAEIEYGDNEAWLADWSKNTHLITSRIQVLERLADEGVANRLSRDLAYTMFANLVDYAECYRGMRQVVLNGFEAAANVTLTTDAGGSWTVAPHHIDSVAHLAGFILNGGNAADPRNNFFVTPGWKTMRFARPLVAGAQYQSYVRMVPQSEAGFYAGDVYILQDGEIIGLVEDIQFRTFPRLLLGKLFSPSDLHKPINVSKGSATNKSHASKTRKGNEVKKEQEKNLPESEPVVADTQHTSPSPVLAPAKEKEEPKHVPESAEKSPASQQDDSVLMLIAAETSMDIAELNDETEFASIGVDSLLSLVLAEKFRDQLGFDIKSSLFIECVNIGGLKGWLAEYC</sequence>
<feature type="compositionally biased region" description="Basic and acidic residues" evidence="5">
    <location>
        <begin position="1689"/>
        <end position="1703"/>
    </location>
</feature>
<dbReference type="Gene3D" id="3.40.366.10">
    <property type="entry name" value="Malonyl-Coenzyme A Acyl Carrier Protein, domain 2"/>
    <property type="match status" value="1"/>
</dbReference>
<dbReference type="Pfam" id="PF00109">
    <property type="entry name" value="ketoacyl-synt"/>
    <property type="match status" value="1"/>
</dbReference>
<dbReference type="InterPro" id="IPR016035">
    <property type="entry name" value="Acyl_Trfase/lysoPLipase"/>
</dbReference>
<evidence type="ECO:0000256" key="1">
    <source>
        <dbReference type="ARBA" id="ARBA00022450"/>
    </source>
</evidence>
<dbReference type="SMART" id="SM00825">
    <property type="entry name" value="PKS_KS"/>
    <property type="match status" value="1"/>
</dbReference>
<dbReference type="Gene3D" id="3.40.47.10">
    <property type="match status" value="1"/>
</dbReference>
<dbReference type="InterPro" id="IPR050091">
    <property type="entry name" value="PKS_NRPS_Biosynth_Enz"/>
</dbReference>
<evidence type="ECO:0000259" key="6">
    <source>
        <dbReference type="PROSITE" id="PS50075"/>
    </source>
</evidence>
<dbReference type="GeneID" id="31000927"/>
<dbReference type="SMART" id="SM00827">
    <property type="entry name" value="PKS_AT"/>
    <property type="match status" value="1"/>
</dbReference>
<proteinExistence type="predicted"/>